<dbReference type="SUPFAM" id="SSF103473">
    <property type="entry name" value="MFS general substrate transporter"/>
    <property type="match status" value="1"/>
</dbReference>
<keyword evidence="3 7" id="KW-0813">Transport</keyword>
<proteinExistence type="inferred from homology"/>
<dbReference type="CDD" id="cd17480">
    <property type="entry name" value="MFS_SLC40A1_like"/>
    <property type="match status" value="1"/>
</dbReference>
<evidence type="ECO:0000256" key="3">
    <source>
        <dbReference type="ARBA" id="ARBA00022448"/>
    </source>
</evidence>
<protein>
    <recommendedName>
        <fullName evidence="7">Solute carrier family 40 member</fullName>
    </recommendedName>
</protein>
<reference evidence="10" key="2">
    <citation type="submission" date="2020-04" db="EMBL/GenBank/DDBJ databases">
        <authorList>
            <consortium name="NCBI Genome Project"/>
        </authorList>
    </citation>
    <scope>NUCLEOTIDE SEQUENCE</scope>
    <source>
        <strain evidence="10">CBS 342.82</strain>
    </source>
</reference>
<keyword evidence="5 7" id="KW-1133">Transmembrane helix</keyword>
<feature type="region of interest" description="Disordered" evidence="8">
    <location>
        <begin position="1"/>
        <end position="50"/>
    </location>
</feature>
<organism evidence="10">
    <name type="scientific">Dissoconium aciculare CBS 342.82</name>
    <dbReference type="NCBI Taxonomy" id="1314786"/>
    <lineage>
        <taxon>Eukaryota</taxon>
        <taxon>Fungi</taxon>
        <taxon>Dikarya</taxon>
        <taxon>Ascomycota</taxon>
        <taxon>Pezizomycotina</taxon>
        <taxon>Dothideomycetes</taxon>
        <taxon>Dothideomycetidae</taxon>
        <taxon>Mycosphaerellales</taxon>
        <taxon>Dissoconiaceae</taxon>
        <taxon>Dissoconium</taxon>
    </lineage>
</organism>
<dbReference type="PANTHER" id="PTHR11660:SF57">
    <property type="entry name" value="SOLUTE CARRIER FAMILY 40 MEMBER"/>
    <property type="match status" value="1"/>
</dbReference>
<evidence type="ECO:0000256" key="5">
    <source>
        <dbReference type="ARBA" id="ARBA00022989"/>
    </source>
</evidence>
<dbReference type="RefSeq" id="XP_033462876.1">
    <property type="nucleotide sequence ID" value="XM_033602412.1"/>
</dbReference>
<feature type="compositionally biased region" description="Basic and acidic residues" evidence="8">
    <location>
        <begin position="17"/>
        <end position="27"/>
    </location>
</feature>
<sequence>MTGPDENATLAEPLLRPSEDHFERDEFCDATATHGEDESDESTETESLNEVKRKNTRKLLYTSHFLSTWNSRLFEFGAFLFLANIYPQTLLPASLYALCRNASAAIAAPWIGNYIDRADRLVVVRISIVVPLSICVPVGQRLAVAASCCALFALLRFEQLRDEASHAFLALLTVLACAEKVSAVLNTISVERDFVVVLAAGDEAQLSLLNSRMRRIDLFCKLIGPLVISLIDGFSTTLAVAITGGMTILSVVFEYWSIARVYNRVPALQAPKSAITETPPDLEHTLRRSIRRSLKGILLYVNHPAFLPSLSLALLYMTVLSFSGQMITYLLTLGLSSGVIGALRGISAAVEMSATWLAPKVTHHIGSERAGIWFLNWQILCVAVAGLFFWIDVPSNVAAVGAVTAVIASRVGLWGFDLSAQTIVQEEVETDRRGVFSSQEFALQNTFEMLAFASTIIFPKPEQFKYPATASVAATALAGVLYALFLRGRRGHLLHLSNCIDPKGQRKDHDHWYMLATRRGSRE</sequence>
<keyword evidence="4 7" id="KW-0812">Transmembrane</keyword>
<evidence type="ECO:0000256" key="6">
    <source>
        <dbReference type="ARBA" id="ARBA00023136"/>
    </source>
</evidence>
<comment type="subcellular location">
    <subcellularLocation>
        <location evidence="1 7">Membrane</location>
        <topology evidence="1 7">Multi-pass membrane protein</topology>
    </subcellularLocation>
</comment>
<dbReference type="GeneID" id="54360212"/>
<evidence type="ECO:0000256" key="7">
    <source>
        <dbReference type="RuleBase" id="RU365065"/>
    </source>
</evidence>
<keyword evidence="7" id="KW-0406">Ion transport</keyword>
<evidence type="ECO:0000313" key="9">
    <source>
        <dbReference type="Proteomes" id="UP000504637"/>
    </source>
</evidence>
<comment type="caution">
    <text evidence="7">Lacks conserved residue(s) required for the propagation of feature annotation.</text>
</comment>
<feature type="transmembrane region" description="Helical" evidence="7">
    <location>
        <begin position="371"/>
        <end position="391"/>
    </location>
</feature>
<feature type="transmembrane region" description="Helical" evidence="7">
    <location>
        <begin position="326"/>
        <end position="350"/>
    </location>
</feature>
<name>A0A6J3MCT9_9PEZI</name>
<dbReference type="OrthoDB" id="648861at2759"/>
<dbReference type="Proteomes" id="UP000504637">
    <property type="component" value="Unplaced"/>
</dbReference>
<dbReference type="GO" id="GO:0005381">
    <property type="term" value="F:iron ion transmembrane transporter activity"/>
    <property type="evidence" value="ECO:0007669"/>
    <property type="project" value="UniProtKB-UniRule"/>
</dbReference>
<evidence type="ECO:0000256" key="1">
    <source>
        <dbReference type="ARBA" id="ARBA00004141"/>
    </source>
</evidence>
<reference evidence="10" key="1">
    <citation type="submission" date="2020-01" db="EMBL/GenBank/DDBJ databases">
        <authorList>
            <consortium name="DOE Joint Genome Institute"/>
            <person name="Haridas S."/>
            <person name="Albert R."/>
            <person name="Binder M."/>
            <person name="Bloem J."/>
            <person name="Labutti K."/>
            <person name="Salamov A."/>
            <person name="Andreopoulos B."/>
            <person name="Baker S.E."/>
            <person name="Barry K."/>
            <person name="Bills G."/>
            <person name="Bluhm B.H."/>
            <person name="Cannon C."/>
            <person name="Castanera R."/>
            <person name="Culley D.E."/>
            <person name="Daum C."/>
            <person name="Ezra D."/>
            <person name="Gonzalez J.B."/>
            <person name="Henrissat B."/>
            <person name="Kuo A."/>
            <person name="Liang C."/>
            <person name="Lipzen A."/>
            <person name="Lutzoni F."/>
            <person name="Magnuson J."/>
            <person name="Mondo S."/>
            <person name="Nolan M."/>
            <person name="Ohm R."/>
            <person name="Pangilinan J."/>
            <person name="Park H.-J."/>
            <person name="Ramirez L."/>
            <person name="Alfaro M."/>
            <person name="Sun H."/>
            <person name="Tritt A."/>
            <person name="Yoshinaga Y."/>
            <person name="Zwiers L.-H."/>
            <person name="Turgeon B.G."/>
            <person name="Goodwin S.B."/>
            <person name="Spatafora J.W."/>
            <person name="Crous P.W."/>
            <person name="Grigoriev I.V."/>
        </authorList>
    </citation>
    <scope>NUCLEOTIDE SEQUENCE</scope>
    <source>
        <strain evidence="10">CBS 342.82</strain>
    </source>
</reference>
<feature type="transmembrane region" description="Helical" evidence="7">
    <location>
        <begin position="464"/>
        <end position="485"/>
    </location>
</feature>
<accession>A0A6J3MCT9</accession>
<gene>
    <name evidence="10" type="ORF">K489DRAFT_349907</name>
</gene>
<comment type="similarity">
    <text evidence="2 7">Belongs to the ferroportin (FP) (TC 2.A.100) family. SLC40A subfamily.</text>
</comment>
<dbReference type="PANTHER" id="PTHR11660">
    <property type="entry name" value="SOLUTE CARRIER FAMILY 40 MEMBER"/>
    <property type="match status" value="1"/>
</dbReference>
<feature type="transmembrane region" description="Helical" evidence="7">
    <location>
        <begin position="297"/>
        <end position="320"/>
    </location>
</feature>
<keyword evidence="9" id="KW-1185">Reference proteome</keyword>
<comment type="function">
    <text evidence="7">May be involved in iron transport and iron homeostasis.</text>
</comment>
<evidence type="ECO:0000256" key="8">
    <source>
        <dbReference type="SAM" id="MobiDB-lite"/>
    </source>
</evidence>
<dbReference type="InterPro" id="IPR036259">
    <property type="entry name" value="MFS_trans_sf"/>
</dbReference>
<dbReference type="GO" id="GO:0016020">
    <property type="term" value="C:membrane"/>
    <property type="evidence" value="ECO:0007669"/>
    <property type="project" value="UniProtKB-SubCell"/>
</dbReference>
<keyword evidence="6 7" id="KW-0472">Membrane</keyword>
<evidence type="ECO:0000256" key="4">
    <source>
        <dbReference type="ARBA" id="ARBA00022692"/>
    </source>
</evidence>
<feature type="transmembrane region" description="Helical" evidence="7">
    <location>
        <begin position="234"/>
        <end position="256"/>
    </location>
</feature>
<dbReference type="Pfam" id="PF06963">
    <property type="entry name" value="FPN1"/>
    <property type="match status" value="1"/>
</dbReference>
<evidence type="ECO:0000256" key="2">
    <source>
        <dbReference type="ARBA" id="ARBA00006279"/>
    </source>
</evidence>
<dbReference type="AlphaFoldDB" id="A0A6J3MCT9"/>
<evidence type="ECO:0000313" key="10">
    <source>
        <dbReference type="RefSeq" id="XP_033462876.1"/>
    </source>
</evidence>
<dbReference type="InterPro" id="IPR009716">
    <property type="entry name" value="Ferroportin-1"/>
</dbReference>
<reference evidence="10" key="3">
    <citation type="submission" date="2025-08" db="UniProtKB">
        <authorList>
            <consortium name="RefSeq"/>
        </authorList>
    </citation>
    <scope>IDENTIFICATION</scope>
    <source>
        <strain evidence="10">CBS 342.82</strain>
    </source>
</reference>